<reference evidence="2" key="1">
    <citation type="journal article" date="2014" name="Nat. Commun.">
        <title>The rainbow trout genome provides novel insights into evolution after whole-genome duplication in vertebrates.</title>
        <authorList>
            <person name="Berthelot C."/>
            <person name="Brunet F."/>
            <person name="Chalopin D."/>
            <person name="Juanchich A."/>
            <person name="Bernard M."/>
            <person name="Noel B."/>
            <person name="Bento P."/>
            <person name="Da Silva C."/>
            <person name="Labadie K."/>
            <person name="Alberti A."/>
            <person name="Aury J.M."/>
            <person name="Louis A."/>
            <person name="Dehais P."/>
            <person name="Bardou P."/>
            <person name="Montfort J."/>
            <person name="Klopp C."/>
            <person name="Cabau C."/>
            <person name="Gaspin C."/>
            <person name="Thorgaard G.H."/>
            <person name="Boussaha M."/>
            <person name="Quillet E."/>
            <person name="Guyomard R."/>
            <person name="Galiana D."/>
            <person name="Bobe J."/>
            <person name="Volff J.N."/>
            <person name="Genet C."/>
            <person name="Wincker P."/>
            <person name="Jaillon O."/>
            <person name="Roest Crollius H."/>
            <person name="Guiguen Y."/>
        </authorList>
    </citation>
    <scope>NUCLEOTIDE SEQUENCE [LARGE SCALE GENOMIC DNA]</scope>
</reference>
<dbReference type="Proteomes" id="UP000193380">
    <property type="component" value="Unassembled WGS sequence"/>
</dbReference>
<feature type="non-terminal residue" evidence="2">
    <location>
        <position position="352"/>
    </location>
</feature>
<dbReference type="EMBL" id="FR911719">
    <property type="protein sequence ID" value="CDQ91374.1"/>
    <property type="molecule type" value="Genomic_DNA"/>
</dbReference>
<evidence type="ECO:0000313" key="3">
    <source>
        <dbReference type="Proteomes" id="UP000193380"/>
    </source>
</evidence>
<name>A0A060YPJ6_ONCMY</name>
<feature type="region of interest" description="Disordered" evidence="1">
    <location>
        <begin position="88"/>
        <end position="107"/>
    </location>
</feature>
<proteinExistence type="predicted"/>
<reference evidence="2" key="2">
    <citation type="submission" date="2014-03" db="EMBL/GenBank/DDBJ databases">
        <authorList>
            <person name="Genoscope - CEA"/>
        </authorList>
    </citation>
    <scope>NUCLEOTIDE SEQUENCE</scope>
</reference>
<dbReference type="PaxDb" id="8022-A0A060YPJ6"/>
<accession>A0A060YPJ6</accession>
<protein>
    <submittedName>
        <fullName evidence="2">Uncharacterized protein</fullName>
    </submittedName>
</protein>
<dbReference type="AlphaFoldDB" id="A0A060YPJ6"/>
<feature type="compositionally biased region" description="Polar residues" evidence="1">
    <location>
        <begin position="225"/>
        <end position="245"/>
    </location>
</feature>
<feature type="compositionally biased region" description="Polar residues" evidence="1">
    <location>
        <begin position="146"/>
        <end position="159"/>
    </location>
</feature>
<evidence type="ECO:0000256" key="1">
    <source>
        <dbReference type="SAM" id="MobiDB-lite"/>
    </source>
</evidence>
<organism evidence="2 3">
    <name type="scientific">Oncorhynchus mykiss</name>
    <name type="common">Rainbow trout</name>
    <name type="synonym">Salmo gairdneri</name>
    <dbReference type="NCBI Taxonomy" id="8022"/>
    <lineage>
        <taxon>Eukaryota</taxon>
        <taxon>Metazoa</taxon>
        <taxon>Chordata</taxon>
        <taxon>Craniata</taxon>
        <taxon>Vertebrata</taxon>
        <taxon>Euteleostomi</taxon>
        <taxon>Actinopterygii</taxon>
        <taxon>Neopterygii</taxon>
        <taxon>Teleostei</taxon>
        <taxon>Protacanthopterygii</taxon>
        <taxon>Salmoniformes</taxon>
        <taxon>Salmonidae</taxon>
        <taxon>Salmoninae</taxon>
        <taxon>Oncorhynchus</taxon>
    </lineage>
</organism>
<gene>
    <name evidence="2" type="ORF">GSONMT00038422001</name>
</gene>
<feature type="region of interest" description="Disordered" evidence="1">
    <location>
        <begin position="26"/>
        <end position="51"/>
    </location>
</feature>
<evidence type="ECO:0000313" key="2">
    <source>
        <dbReference type="EMBL" id="CDQ91374.1"/>
    </source>
</evidence>
<feature type="compositionally biased region" description="Pro residues" evidence="1">
    <location>
        <begin position="183"/>
        <end position="193"/>
    </location>
</feature>
<dbReference type="STRING" id="8022.A0A060YPJ6"/>
<feature type="compositionally biased region" description="Polar residues" evidence="1">
    <location>
        <begin position="166"/>
        <end position="175"/>
    </location>
</feature>
<sequence length="352" mass="37397">MWPPHSYILPLHQAYSMQPKLPSVSLPSSHWYPSHPSTAPQEGYGHPHPQYPSSSGLGGLHLHDNLQRSTPQLAAEPPQHMEFRYGQDGRSALGYPSNRHLHPASTQPVPFQPRMAGSLPWCSNVTPRPNAYAGVCSVPTPLTHYSPQAPQPAPTNQYPTAPPNQYPTAPQSSTHTSQAQPYTPAPAASPPSVPQYQSAALGYPPPRLPSGNQTQGPLDPRPASGASSLGMRSSHSPLEIPNANTTSVVNITTDATTLSSTTASNTERALQTVLAGFADRGQGDMKTAGTLLVNPLPPTEQVSLDGAAIGVLTKWATSFAKVLYKNKRCMVGENRRCAPGRGGVLPVEAVCS</sequence>
<feature type="region of interest" description="Disordered" evidence="1">
    <location>
        <begin position="146"/>
        <end position="245"/>
    </location>
</feature>